<keyword evidence="2" id="KW-0472">Membrane</keyword>
<comment type="caution">
    <text evidence="4">The sequence shown here is derived from an EMBL/GenBank/DDBJ whole genome shotgun (WGS) entry which is preliminary data.</text>
</comment>
<evidence type="ECO:0000256" key="2">
    <source>
        <dbReference type="SAM" id="Phobius"/>
    </source>
</evidence>
<dbReference type="EC" id="2.7.7.65" evidence="1"/>
<evidence type="ECO:0000313" key="5">
    <source>
        <dbReference type="Proteomes" id="UP000664122"/>
    </source>
</evidence>
<evidence type="ECO:0000259" key="3">
    <source>
        <dbReference type="PROSITE" id="PS50887"/>
    </source>
</evidence>
<keyword evidence="2" id="KW-1133">Transmembrane helix</keyword>
<organism evidence="4 5">
    <name type="scientific">Jiella flava</name>
    <dbReference type="NCBI Taxonomy" id="2816857"/>
    <lineage>
        <taxon>Bacteria</taxon>
        <taxon>Pseudomonadati</taxon>
        <taxon>Pseudomonadota</taxon>
        <taxon>Alphaproteobacteria</taxon>
        <taxon>Hyphomicrobiales</taxon>
        <taxon>Aurantimonadaceae</taxon>
        <taxon>Jiella</taxon>
    </lineage>
</organism>
<dbReference type="PANTHER" id="PTHR45138">
    <property type="entry name" value="REGULATORY COMPONENTS OF SENSORY TRANSDUCTION SYSTEM"/>
    <property type="match status" value="1"/>
</dbReference>
<keyword evidence="5" id="KW-1185">Reference proteome</keyword>
<dbReference type="InterPro" id="IPR043128">
    <property type="entry name" value="Rev_trsase/Diguanyl_cyclase"/>
</dbReference>
<dbReference type="EMBL" id="JAFMPP010000009">
    <property type="protein sequence ID" value="MBO0663327.1"/>
    <property type="molecule type" value="Genomic_DNA"/>
</dbReference>
<dbReference type="GO" id="GO:0043709">
    <property type="term" value="P:cell adhesion involved in single-species biofilm formation"/>
    <property type="evidence" value="ECO:0007669"/>
    <property type="project" value="TreeGrafter"/>
</dbReference>
<gene>
    <name evidence="4" type="ORF">J1C48_12120</name>
</gene>
<dbReference type="Pfam" id="PF00990">
    <property type="entry name" value="GGDEF"/>
    <property type="match status" value="1"/>
</dbReference>
<evidence type="ECO:0000313" key="4">
    <source>
        <dbReference type="EMBL" id="MBO0663327.1"/>
    </source>
</evidence>
<accession>A0A939FXJ5</accession>
<feature type="transmembrane region" description="Helical" evidence="2">
    <location>
        <begin position="48"/>
        <end position="73"/>
    </location>
</feature>
<dbReference type="AlphaFoldDB" id="A0A939FXJ5"/>
<keyword evidence="2" id="KW-0812">Transmembrane</keyword>
<proteinExistence type="predicted"/>
<dbReference type="NCBIfam" id="TIGR00254">
    <property type="entry name" value="GGDEF"/>
    <property type="match status" value="1"/>
</dbReference>
<name>A0A939FXJ5_9HYPH</name>
<dbReference type="FunFam" id="3.30.70.270:FF:000001">
    <property type="entry name" value="Diguanylate cyclase domain protein"/>
    <property type="match status" value="1"/>
</dbReference>
<protein>
    <recommendedName>
        <fullName evidence="1">diguanylate cyclase</fullName>
        <ecNumber evidence="1">2.7.7.65</ecNumber>
    </recommendedName>
</protein>
<reference evidence="4" key="1">
    <citation type="submission" date="2021-03" db="EMBL/GenBank/DDBJ databases">
        <title>Whole genome sequence of Jiella sp. CQZ9-1.</title>
        <authorList>
            <person name="Tuo L."/>
        </authorList>
    </citation>
    <scope>NUCLEOTIDE SEQUENCE</scope>
    <source>
        <strain evidence="4">CQZ9-1</strain>
    </source>
</reference>
<dbReference type="SUPFAM" id="SSF55073">
    <property type="entry name" value="Nucleotide cyclase"/>
    <property type="match status" value="1"/>
</dbReference>
<feature type="domain" description="GGDEF" evidence="3">
    <location>
        <begin position="131"/>
        <end position="260"/>
    </location>
</feature>
<dbReference type="GO" id="GO:0005886">
    <property type="term" value="C:plasma membrane"/>
    <property type="evidence" value="ECO:0007669"/>
    <property type="project" value="TreeGrafter"/>
</dbReference>
<dbReference type="InterPro" id="IPR000160">
    <property type="entry name" value="GGDEF_dom"/>
</dbReference>
<dbReference type="InterPro" id="IPR029787">
    <property type="entry name" value="Nucleotide_cyclase"/>
</dbReference>
<dbReference type="InterPro" id="IPR050469">
    <property type="entry name" value="Diguanylate_Cyclase"/>
</dbReference>
<sequence length="260" mass="28887">MRFAKVELSAAVVLCSAVAAGAVIFINYREIGPTLSDAHQTVALSRHVMLTWLSLGFLAVTCLATGFVIWPVLRRHAREQGKLRGLTNLLSERSKRLEEAALTDPLTGMHNRRFFDEALKHYVAEFSKIGKPLALLMIDLDHFKAINDTYGHDVGDEVLRSVAFCLFELTRFHDVVARFGGEEFAIIAPDLSEDETFRFAERLREKIAAQQIHVGPSAIRITASLGCTIALPQDNPTTILKRADGQLYEAKRAGRNRVAS</sequence>
<evidence type="ECO:0000256" key="1">
    <source>
        <dbReference type="ARBA" id="ARBA00012528"/>
    </source>
</evidence>
<dbReference type="SMART" id="SM00267">
    <property type="entry name" value="GGDEF"/>
    <property type="match status" value="1"/>
</dbReference>
<dbReference type="Proteomes" id="UP000664122">
    <property type="component" value="Unassembled WGS sequence"/>
</dbReference>
<dbReference type="PROSITE" id="PS50887">
    <property type="entry name" value="GGDEF"/>
    <property type="match status" value="1"/>
</dbReference>
<dbReference type="GO" id="GO:0052621">
    <property type="term" value="F:diguanylate cyclase activity"/>
    <property type="evidence" value="ECO:0007669"/>
    <property type="project" value="UniProtKB-EC"/>
</dbReference>
<dbReference type="GO" id="GO:1902201">
    <property type="term" value="P:negative regulation of bacterial-type flagellum-dependent cell motility"/>
    <property type="evidence" value="ECO:0007669"/>
    <property type="project" value="TreeGrafter"/>
</dbReference>
<feature type="transmembrane region" description="Helical" evidence="2">
    <location>
        <begin position="7"/>
        <end position="28"/>
    </location>
</feature>
<dbReference type="PANTHER" id="PTHR45138:SF5">
    <property type="entry name" value="BIFUNCTIONAL PERIPLASMIC SUBSTRATE BINDING PROTEIN_CYTOPLASMIC DIGUANYLATE CYCLASE"/>
    <property type="match status" value="1"/>
</dbReference>
<dbReference type="Gene3D" id="3.30.70.270">
    <property type="match status" value="1"/>
</dbReference>
<dbReference type="CDD" id="cd01949">
    <property type="entry name" value="GGDEF"/>
    <property type="match status" value="1"/>
</dbReference>